<dbReference type="AlphaFoldDB" id="A0A5N7BFX6"/>
<evidence type="ECO:0000256" key="1">
    <source>
        <dbReference type="SAM" id="MobiDB-lite"/>
    </source>
</evidence>
<evidence type="ECO:0000313" key="2">
    <source>
        <dbReference type="EMBL" id="KAE8380660.1"/>
    </source>
</evidence>
<feature type="compositionally biased region" description="Basic and acidic residues" evidence="1">
    <location>
        <begin position="269"/>
        <end position="286"/>
    </location>
</feature>
<dbReference type="EMBL" id="ML736179">
    <property type="protein sequence ID" value="KAE8380660.1"/>
    <property type="molecule type" value="Genomic_DNA"/>
</dbReference>
<dbReference type="SUPFAM" id="SSF57959">
    <property type="entry name" value="Leucine zipper domain"/>
    <property type="match status" value="1"/>
</dbReference>
<dbReference type="PANTHER" id="PTHR37012:SF2">
    <property type="entry name" value="BZIP DOMAIN-CONTAINING PROTEIN-RELATED"/>
    <property type="match status" value="1"/>
</dbReference>
<accession>A0A5N7BFX6</accession>
<feature type="compositionally biased region" description="Basic and acidic residues" evidence="1">
    <location>
        <begin position="29"/>
        <end position="45"/>
    </location>
</feature>
<feature type="region of interest" description="Disordered" evidence="1">
    <location>
        <begin position="1"/>
        <end position="45"/>
    </location>
</feature>
<feature type="compositionally biased region" description="Polar residues" evidence="1">
    <location>
        <begin position="106"/>
        <end position="155"/>
    </location>
</feature>
<reference evidence="2 3" key="1">
    <citation type="submission" date="2019-04" db="EMBL/GenBank/DDBJ databases">
        <title>Friends and foes A comparative genomics studyof 23 Aspergillus species from section Flavi.</title>
        <authorList>
            <consortium name="DOE Joint Genome Institute"/>
            <person name="Kjaerbolling I."/>
            <person name="Vesth T."/>
            <person name="Frisvad J.C."/>
            <person name="Nybo J.L."/>
            <person name="Theobald S."/>
            <person name="Kildgaard S."/>
            <person name="Isbrandt T."/>
            <person name="Kuo A."/>
            <person name="Sato A."/>
            <person name="Lyhne E.K."/>
            <person name="Kogle M.E."/>
            <person name="Wiebenga A."/>
            <person name="Kun R.S."/>
            <person name="Lubbers R.J."/>
            <person name="Makela M.R."/>
            <person name="Barry K."/>
            <person name="Chovatia M."/>
            <person name="Clum A."/>
            <person name="Daum C."/>
            <person name="Haridas S."/>
            <person name="He G."/>
            <person name="LaButti K."/>
            <person name="Lipzen A."/>
            <person name="Mondo S."/>
            <person name="Riley R."/>
            <person name="Salamov A."/>
            <person name="Simmons B.A."/>
            <person name="Magnuson J.K."/>
            <person name="Henrissat B."/>
            <person name="Mortensen U.H."/>
            <person name="Larsen T.O."/>
            <person name="Devries R.P."/>
            <person name="Grigoriev I.V."/>
            <person name="Machida M."/>
            <person name="Baker S.E."/>
            <person name="Andersen M.R."/>
        </authorList>
    </citation>
    <scope>NUCLEOTIDE SEQUENCE [LARGE SCALE GENOMIC DNA]</scope>
    <source>
        <strain evidence="2 3">IBT 29228</strain>
    </source>
</reference>
<name>A0A5N7BFX6_9EURO</name>
<dbReference type="InterPro" id="IPR046347">
    <property type="entry name" value="bZIP_sf"/>
</dbReference>
<protein>
    <recommendedName>
        <fullName evidence="4">BZIP domain-containing protein</fullName>
    </recommendedName>
</protein>
<gene>
    <name evidence="2" type="ORF">BDV26DRAFT_128212</name>
</gene>
<dbReference type="CDD" id="cd14688">
    <property type="entry name" value="bZIP_YAP"/>
    <property type="match status" value="1"/>
</dbReference>
<feature type="region of interest" description="Disordered" evidence="1">
    <location>
        <begin position="264"/>
        <end position="286"/>
    </location>
</feature>
<evidence type="ECO:0008006" key="4">
    <source>
        <dbReference type="Google" id="ProtNLM"/>
    </source>
</evidence>
<keyword evidence="3" id="KW-1185">Reference proteome</keyword>
<dbReference type="GO" id="GO:0003700">
    <property type="term" value="F:DNA-binding transcription factor activity"/>
    <property type="evidence" value="ECO:0007669"/>
    <property type="project" value="InterPro"/>
</dbReference>
<organism evidence="2 3">
    <name type="scientific">Aspergillus bertholletiae</name>
    <dbReference type="NCBI Taxonomy" id="1226010"/>
    <lineage>
        <taxon>Eukaryota</taxon>
        <taxon>Fungi</taxon>
        <taxon>Dikarya</taxon>
        <taxon>Ascomycota</taxon>
        <taxon>Pezizomycotina</taxon>
        <taxon>Eurotiomycetes</taxon>
        <taxon>Eurotiomycetidae</taxon>
        <taxon>Eurotiales</taxon>
        <taxon>Aspergillaceae</taxon>
        <taxon>Aspergillus</taxon>
        <taxon>Aspergillus subgen. Circumdati</taxon>
    </lineage>
</organism>
<dbReference type="Gene3D" id="1.20.5.170">
    <property type="match status" value="1"/>
</dbReference>
<proteinExistence type="predicted"/>
<feature type="region of interest" description="Disordered" evidence="1">
    <location>
        <begin position="103"/>
        <end position="166"/>
    </location>
</feature>
<evidence type="ECO:0000313" key="3">
    <source>
        <dbReference type="Proteomes" id="UP000326198"/>
    </source>
</evidence>
<dbReference type="OrthoDB" id="3535998at2759"/>
<dbReference type="PANTHER" id="PTHR37012">
    <property type="entry name" value="B-ZIP TRANSCRIPTION FACTOR (EUROFUNG)-RELATED"/>
    <property type="match status" value="1"/>
</dbReference>
<sequence length="286" mass="31902">MMASTPDAQPKKRESRAGTRKVTSLSVEQLERKRANDREAQRTIRQRTKEHIERLERQVAELKEKGEQYDHVVQRNSDLENEIRALKQQLALERSGQAYSGVVEGSYSNPSGPVLPSQLTEPLSVNPVSRTPSALSTSSQTSVAPAWQQYGSTESPPICEPSDADYSNRVEPFMFEGQLQTSNPIAVAAPQPSFNTPSGHPPEPGFHSYSHLYPGGAPNQMGRVEHPPNPQHAVQCVTSQRSMSVPSIPSERGLRGYPIIHAAQQYHPVPEHPPRDDYNYDWSHRQ</sequence>
<feature type="region of interest" description="Disordered" evidence="1">
    <location>
        <begin position="188"/>
        <end position="207"/>
    </location>
</feature>
<dbReference type="Proteomes" id="UP000326198">
    <property type="component" value="Unassembled WGS sequence"/>
</dbReference>